<keyword evidence="1" id="KW-1133">Transmembrane helix</keyword>
<name>A0A087TWY0_STEMI</name>
<protein>
    <submittedName>
        <fullName evidence="2">Uncharacterized protein</fullName>
    </submittedName>
</protein>
<sequence length="116" mass="13407">MRCRTVTDLLPLHFKSRSLIAGVVCLSAAFWISYRVSACLPSFLANLVLFCAGPSFPFMVSFGSSYQRFFPCCSFLELQFLKLKAHLLYLVLPSWQKMIPVKYLEKLAYWCCRDIF</sequence>
<accession>A0A087TWY0</accession>
<keyword evidence="1" id="KW-0472">Membrane</keyword>
<keyword evidence="1" id="KW-0812">Transmembrane</keyword>
<reference evidence="2 3" key="1">
    <citation type="submission" date="2013-11" db="EMBL/GenBank/DDBJ databases">
        <title>Genome sequencing of Stegodyphus mimosarum.</title>
        <authorList>
            <person name="Bechsgaard J."/>
        </authorList>
    </citation>
    <scope>NUCLEOTIDE SEQUENCE [LARGE SCALE GENOMIC DNA]</scope>
</reference>
<dbReference type="Proteomes" id="UP000054359">
    <property type="component" value="Unassembled WGS sequence"/>
</dbReference>
<dbReference type="AlphaFoldDB" id="A0A087TWY0"/>
<keyword evidence="3" id="KW-1185">Reference proteome</keyword>
<evidence type="ECO:0000313" key="2">
    <source>
        <dbReference type="EMBL" id="KFM69619.1"/>
    </source>
</evidence>
<organism evidence="2 3">
    <name type="scientific">Stegodyphus mimosarum</name>
    <name type="common">African social velvet spider</name>
    <dbReference type="NCBI Taxonomy" id="407821"/>
    <lineage>
        <taxon>Eukaryota</taxon>
        <taxon>Metazoa</taxon>
        <taxon>Ecdysozoa</taxon>
        <taxon>Arthropoda</taxon>
        <taxon>Chelicerata</taxon>
        <taxon>Arachnida</taxon>
        <taxon>Araneae</taxon>
        <taxon>Araneomorphae</taxon>
        <taxon>Entelegynae</taxon>
        <taxon>Eresoidea</taxon>
        <taxon>Eresidae</taxon>
        <taxon>Stegodyphus</taxon>
    </lineage>
</organism>
<feature type="transmembrane region" description="Helical" evidence="1">
    <location>
        <begin position="40"/>
        <end position="60"/>
    </location>
</feature>
<proteinExistence type="predicted"/>
<feature type="transmembrane region" description="Helical" evidence="1">
    <location>
        <begin position="12"/>
        <end position="34"/>
    </location>
</feature>
<evidence type="ECO:0000256" key="1">
    <source>
        <dbReference type="SAM" id="Phobius"/>
    </source>
</evidence>
<gene>
    <name evidence="2" type="ORF">X975_15272</name>
</gene>
<dbReference type="EMBL" id="KK117123">
    <property type="protein sequence ID" value="KFM69619.1"/>
    <property type="molecule type" value="Genomic_DNA"/>
</dbReference>
<feature type="non-terminal residue" evidence="2">
    <location>
        <position position="116"/>
    </location>
</feature>
<evidence type="ECO:0000313" key="3">
    <source>
        <dbReference type="Proteomes" id="UP000054359"/>
    </source>
</evidence>